<dbReference type="EMBL" id="PVNL01000077">
    <property type="protein sequence ID" value="PRQ06325.1"/>
    <property type="molecule type" value="Genomic_DNA"/>
</dbReference>
<organism evidence="1 2">
    <name type="scientific">Enhygromyxa salina</name>
    <dbReference type="NCBI Taxonomy" id="215803"/>
    <lineage>
        <taxon>Bacteria</taxon>
        <taxon>Pseudomonadati</taxon>
        <taxon>Myxococcota</taxon>
        <taxon>Polyangia</taxon>
        <taxon>Nannocystales</taxon>
        <taxon>Nannocystaceae</taxon>
        <taxon>Enhygromyxa</taxon>
    </lineage>
</organism>
<evidence type="ECO:0000313" key="2">
    <source>
        <dbReference type="Proteomes" id="UP000238823"/>
    </source>
</evidence>
<dbReference type="Proteomes" id="UP000238823">
    <property type="component" value="Unassembled WGS sequence"/>
</dbReference>
<name>A0A2S9YML7_9BACT</name>
<evidence type="ECO:0000313" key="1">
    <source>
        <dbReference type="EMBL" id="PRQ06325.1"/>
    </source>
</evidence>
<reference evidence="1 2" key="1">
    <citation type="submission" date="2018-03" db="EMBL/GenBank/DDBJ databases">
        <title>Draft Genome Sequences of the Obligatory Marine Myxobacteria Enhygromyxa salina SWB007.</title>
        <authorList>
            <person name="Poehlein A."/>
            <person name="Moghaddam J.A."/>
            <person name="Harms H."/>
            <person name="Alanjari M."/>
            <person name="Koenig G.M."/>
            <person name="Daniel R."/>
            <person name="Schaeberle T.F."/>
        </authorList>
    </citation>
    <scope>NUCLEOTIDE SEQUENCE [LARGE SCALE GENOMIC DNA]</scope>
    <source>
        <strain evidence="1 2">SWB007</strain>
    </source>
</reference>
<proteinExistence type="predicted"/>
<dbReference type="RefSeq" id="WP_106090955.1">
    <property type="nucleotide sequence ID" value="NZ_PVNL01000077.1"/>
</dbReference>
<dbReference type="Pfam" id="PF13665">
    <property type="entry name" value="Tox-PAAR-like"/>
    <property type="match status" value="1"/>
</dbReference>
<comment type="caution">
    <text evidence="1">The sequence shown here is derived from an EMBL/GenBank/DDBJ whole genome shotgun (WGS) entry which is preliminary data.</text>
</comment>
<protein>
    <submittedName>
        <fullName evidence="1">Uncharacterized protein</fullName>
    </submittedName>
</protein>
<dbReference type="AlphaFoldDB" id="A0A2S9YML7"/>
<sequence length="352" mass="38749">MAKVYANGREVLSKGDHGKVTGAFPDVCNSPPGPPAGPVPVPYTLSSSARDLKKGSKRVKIGGKPVGLRDQSFLATSPLGNEPATKSFGANLVTHQITGKTYFGSWSLDVEVEGKGVIRHHDLATSNHGSYPGGTPPLPNLSEAHALALKRVKDKQCPCCGEQSCPAAFQEGQEPLTMREAMGMEPGRDNYRPKRAEELGILRMTKKNFCTCTGKVFPSPPCDVFREPDKERHDQIEAKWNAYREKYCDWHAKHYHRPLLTGTDLFGMFMASHSPVQQAAMLASTKLPKAQQTSHVAKVFEKLQTDSKKLARINHLTPKEYGGCPTNHDNLQPQQTLCVDCQSIDQLMTDNW</sequence>
<gene>
    <name evidence="1" type="ORF">ENSA7_40020</name>
</gene>
<dbReference type="OrthoDB" id="8073614at2"/>
<accession>A0A2S9YML7</accession>